<evidence type="ECO:0000313" key="1">
    <source>
        <dbReference type="EMBL" id="WAQ98900.1"/>
    </source>
</evidence>
<protein>
    <submittedName>
        <fullName evidence="1">Uncharacterized protein</fullName>
    </submittedName>
</protein>
<sequence>MVPRGRSIGRTICTNATCVRTSNYVNVHEQCNKLRPLHDVWVKVQSRPQGVACPSDIDFKEQEKIESHYYVPHTFWFTVAVYKERELCVARLVPLMMWAARPVPIELCVERTVSIQLCVVIPVPSTRCVFHSAGSFITDIPIIAIKSFAKSVFLAALLPKQHKYTINLNQELVAYGARVLVKKLCAGGKTETLRH</sequence>
<accession>A0ABY7DVC7</accession>
<dbReference type="Proteomes" id="UP001164746">
    <property type="component" value="Chromosome 3"/>
</dbReference>
<reference evidence="1" key="1">
    <citation type="submission" date="2022-11" db="EMBL/GenBank/DDBJ databases">
        <title>Centuries of genome instability and evolution in soft-shell clam transmissible cancer (bioRxiv).</title>
        <authorList>
            <person name="Hart S.F.M."/>
            <person name="Yonemitsu M.A."/>
            <person name="Giersch R.M."/>
            <person name="Beal B.F."/>
            <person name="Arriagada G."/>
            <person name="Davis B.W."/>
            <person name="Ostrander E.A."/>
            <person name="Goff S.P."/>
            <person name="Metzger M.J."/>
        </authorList>
    </citation>
    <scope>NUCLEOTIDE SEQUENCE</scope>
    <source>
        <strain evidence="1">MELC-2E11</strain>
        <tissue evidence="1">Siphon/mantle</tissue>
    </source>
</reference>
<name>A0ABY7DVC7_MYAAR</name>
<keyword evidence="2" id="KW-1185">Reference proteome</keyword>
<proteinExistence type="predicted"/>
<evidence type="ECO:0000313" key="2">
    <source>
        <dbReference type="Proteomes" id="UP001164746"/>
    </source>
</evidence>
<organism evidence="1 2">
    <name type="scientific">Mya arenaria</name>
    <name type="common">Soft-shell clam</name>
    <dbReference type="NCBI Taxonomy" id="6604"/>
    <lineage>
        <taxon>Eukaryota</taxon>
        <taxon>Metazoa</taxon>
        <taxon>Spiralia</taxon>
        <taxon>Lophotrochozoa</taxon>
        <taxon>Mollusca</taxon>
        <taxon>Bivalvia</taxon>
        <taxon>Autobranchia</taxon>
        <taxon>Heteroconchia</taxon>
        <taxon>Euheterodonta</taxon>
        <taxon>Imparidentia</taxon>
        <taxon>Neoheterodontei</taxon>
        <taxon>Myida</taxon>
        <taxon>Myoidea</taxon>
        <taxon>Myidae</taxon>
        <taxon>Mya</taxon>
    </lineage>
</organism>
<dbReference type="EMBL" id="CP111014">
    <property type="protein sequence ID" value="WAQ98900.1"/>
    <property type="molecule type" value="Genomic_DNA"/>
</dbReference>
<gene>
    <name evidence="1" type="ORF">MAR_023273</name>
</gene>